<feature type="transmembrane region" description="Helical" evidence="8">
    <location>
        <begin position="498"/>
        <end position="518"/>
    </location>
</feature>
<feature type="transmembrane region" description="Helical" evidence="8">
    <location>
        <begin position="440"/>
        <end position="461"/>
    </location>
</feature>
<feature type="transmembrane region" description="Helical" evidence="8">
    <location>
        <begin position="236"/>
        <end position="254"/>
    </location>
</feature>
<proteinExistence type="predicted"/>
<organism evidence="10 11">
    <name type="scientific">Fervidobacterium pennivorans</name>
    <dbReference type="NCBI Taxonomy" id="93466"/>
    <lineage>
        <taxon>Bacteria</taxon>
        <taxon>Thermotogati</taxon>
        <taxon>Thermotogota</taxon>
        <taxon>Thermotogae</taxon>
        <taxon>Thermotogales</taxon>
        <taxon>Fervidobacteriaceae</taxon>
        <taxon>Fervidobacterium</taxon>
    </lineage>
</organism>
<name>A0A172T442_FERPE</name>
<dbReference type="GO" id="GO:0042773">
    <property type="term" value="P:ATP synthesis coupled electron transport"/>
    <property type="evidence" value="ECO:0007669"/>
    <property type="project" value="InterPro"/>
</dbReference>
<dbReference type="Proteomes" id="UP000077096">
    <property type="component" value="Chromosome"/>
</dbReference>
<feature type="transmembrane region" description="Helical" evidence="8">
    <location>
        <begin position="120"/>
        <end position="137"/>
    </location>
</feature>
<sequence length="607" mass="68082">MQSLQSLIIYLAVGTLIGYFLSKINKHLGPIVLFALSIFGLYALWGMPTGVTESLFGFEGVLKFTALSKYLSIVTLIVFACYGFFNISWISKAKRPAAFNALSILTLLGTLGVFFSAHLIVLYIFWEIAVLASLFIVPMGKEESRKATIWYVVISSIGTYLFLYGVFMLYERYGTFDIFEIAQHIQNASTGFRWAVVLLLLAAGIAKSGIFPLHVWLRNVHGNAPDTFSAVLSGQLVKMGSYLIALILSVFPIANMFSEFYNGVNILSYILIWLGNISILVGTLMAIKQNDMKMLIAYSTVANGGYILIGLAMLHQVGYAGGLFHVINHALAATMIFLSFAAVVYRTGTTKIDEMGGLIHRMPVTFVTYLVGIISLAGIPPTSGFISKWMIFQALVSKGMFVTEMFVFIGSIGSFLYVFRPLAGVFLGQLKSKHKEVKEVPIIMQIPMIILVALTVLWGVFPQQVLVWITNVQKEFGMKPFEFEGTVLKTSMGYWDTWIVFVMFAVGFTIAAVIYMLMPKGKKIPLEDQYTSGEFLHNYDLYHYATKFYAFLEREYEGHPSFEDWYLSIVNALKAFGKFVDYLARRTASAYIFWAAIVLALIMWVRW</sequence>
<evidence type="ECO:0000256" key="5">
    <source>
        <dbReference type="ARBA" id="ARBA00023002"/>
    </source>
</evidence>
<feature type="transmembrane region" description="Helical" evidence="8">
    <location>
        <begin position="326"/>
        <end position="345"/>
    </location>
</feature>
<keyword evidence="5" id="KW-0560">Oxidoreductase</keyword>
<dbReference type="PATRIC" id="fig|93466.3.peg.1555"/>
<accession>A0A172T442</accession>
<dbReference type="InterPro" id="IPR003918">
    <property type="entry name" value="NADH_UbQ_OxRdtase"/>
</dbReference>
<evidence type="ECO:0000256" key="3">
    <source>
        <dbReference type="ARBA" id="ARBA00022692"/>
    </source>
</evidence>
<dbReference type="PANTHER" id="PTHR42682:SF3">
    <property type="entry name" value="FORMATE HYDROGENLYASE SUBUNIT 3-RELATED"/>
    <property type="match status" value="1"/>
</dbReference>
<comment type="subcellular location">
    <subcellularLocation>
        <location evidence="1">Cell membrane</location>
        <topology evidence="1">Multi-pass membrane protein</topology>
    </subcellularLocation>
    <subcellularLocation>
        <location evidence="7">Membrane</location>
        <topology evidence="7">Multi-pass membrane protein</topology>
    </subcellularLocation>
</comment>
<keyword evidence="3 7" id="KW-0812">Transmembrane</keyword>
<gene>
    <name evidence="10" type="ORF">JM64_07350</name>
</gene>
<dbReference type="EMBL" id="CP011393">
    <property type="protein sequence ID" value="ANE41788.1"/>
    <property type="molecule type" value="Genomic_DNA"/>
</dbReference>
<evidence type="ECO:0000256" key="2">
    <source>
        <dbReference type="ARBA" id="ARBA00022475"/>
    </source>
</evidence>
<feature type="transmembrane region" description="Helical" evidence="8">
    <location>
        <begin position="266"/>
        <end position="287"/>
    </location>
</feature>
<dbReference type="InterPro" id="IPR001750">
    <property type="entry name" value="ND/Mrp_TM"/>
</dbReference>
<feature type="transmembrane region" description="Helical" evidence="8">
    <location>
        <begin position="149"/>
        <end position="170"/>
    </location>
</feature>
<evidence type="ECO:0000256" key="8">
    <source>
        <dbReference type="SAM" id="Phobius"/>
    </source>
</evidence>
<feature type="transmembrane region" description="Helical" evidence="8">
    <location>
        <begin position="366"/>
        <end position="386"/>
    </location>
</feature>
<evidence type="ECO:0000259" key="9">
    <source>
        <dbReference type="Pfam" id="PF00361"/>
    </source>
</evidence>
<keyword evidence="2" id="KW-1003">Cell membrane</keyword>
<feature type="transmembrane region" description="Helical" evidence="8">
    <location>
        <begin position="588"/>
        <end position="605"/>
    </location>
</feature>
<dbReference type="KEGG" id="fng:JM64_07350"/>
<evidence type="ECO:0000256" key="1">
    <source>
        <dbReference type="ARBA" id="ARBA00004651"/>
    </source>
</evidence>
<reference evidence="10 11" key="1">
    <citation type="submission" date="2014-08" db="EMBL/GenBank/DDBJ databases">
        <title>Fervidobacterium pennivorans DYC genome.</title>
        <authorList>
            <person name="Wushke S."/>
        </authorList>
    </citation>
    <scope>NUCLEOTIDE SEQUENCE [LARGE SCALE GENOMIC DNA]</scope>
    <source>
        <strain evidence="10 11">DYC</strain>
    </source>
</reference>
<evidence type="ECO:0000256" key="7">
    <source>
        <dbReference type="RuleBase" id="RU000320"/>
    </source>
</evidence>
<feature type="transmembrane region" description="Helical" evidence="8">
    <location>
        <begin position="67"/>
        <end position="85"/>
    </location>
</feature>
<dbReference type="NCBIfam" id="NF006419">
    <property type="entry name" value="PRK08668.1"/>
    <property type="match status" value="1"/>
</dbReference>
<feature type="domain" description="NADH:quinone oxidoreductase/Mrp antiporter transmembrane" evidence="9">
    <location>
        <begin position="116"/>
        <end position="411"/>
    </location>
</feature>
<dbReference type="GO" id="GO:0005886">
    <property type="term" value="C:plasma membrane"/>
    <property type="evidence" value="ECO:0007669"/>
    <property type="project" value="UniProtKB-SubCell"/>
</dbReference>
<feature type="transmembrane region" description="Helical" evidence="8">
    <location>
        <begin position="294"/>
        <end position="314"/>
    </location>
</feature>
<keyword evidence="6 8" id="KW-0472">Membrane</keyword>
<keyword evidence="4 8" id="KW-1133">Transmembrane helix</keyword>
<dbReference type="GO" id="GO:0016491">
    <property type="term" value="F:oxidoreductase activity"/>
    <property type="evidence" value="ECO:0007669"/>
    <property type="project" value="UniProtKB-KW"/>
</dbReference>
<dbReference type="GO" id="GO:0008137">
    <property type="term" value="F:NADH dehydrogenase (ubiquinone) activity"/>
    <property type="evidence" value="ECO:0007669"/>
    <property type="project" value="InterPro"/>
</dbReference>
<evidence type="ECO:0000313" key="10">
    <source>
        <dbReference type="EMBL" id="ANE41788.1"/>
    </source>
</evidence>
<evidence type="ECO:0000256" key="6">
    <source>
        <dbReference type="ARBA" id="ARBA00023136"/>
    </source>
</evidence>
<feature type="transmembrane region" description="Helical" evidence="8">
    <location>
        <begin position="194"/>
        <end position="216"/>
    </location>
</feature>
<feature type="transmembrane region" description="Helical" evidence="8">
    <location>
        <begin position="28"/>
        <end position="47"/>
    </location>
</feature>
<dbReference type="PANTHER" id="PTHR42682">
    <property type="entry name" value="HYDROGENASE-4 COMPONENT F"/>
    <property type="match status" value="1"/>
</dbReference>
<evidence type="ECO:0000256" key="4">
    <source>
        <dbReference type="ARBA" id="ARBA00022989"/>
    </source>
</evidence>
<dbReference type="InterPro" id="IPR052175">
    <property type="entry name" value="ComplexI-like_HydComp"/>
</dbReference>
<feature type="transmembrane region" description="Helical" evidence="8">
    <location>
        <begin position="6"/>
        <end position="21"/>
    </location>
</feature>
<dbReference type="PRINTS" id="PR01437">
    <property type="entry name" value="NUOXDRDTASE4"/>
</dbReference>
<protein>
    <submittedName>
        <fullName evidence="10">Oxidoreductase</fullName>
    </submittedName>
</protein>
<dbReference type="Pfam" id="PF00361">
    <property type="entry name" value="Proton_antipo_M"/>
    <property type="match status" value="1"/>
</dbReference>
<feature type="transmembrane region" description="Helical" evidence="8">
    <location>
        <begin position="406"/>
        <end position="428"/>
    </location>
</feature>
<feature type="transmembrane region" description="Helical" evidence="8">
    <location>
        <begin position="97"/>
        <end position="114"/>
    </location>
</feature>
<evidence type="ECO:0000313" key="11">
    <source>
        <dbReference type="Proteomes" id="UP000077096"/>
    </source>
</evidence>
<dbReference type="AlphaFoldDB" id="A0A172T442"/>